<feature type="transmembrane region" description="Helical" evidence="8">
    <location>
        <begin position="395"/>
        <end position="413"/>
    </location>
</feature>
<dbReference type="PANTHER" id="PTHR32234:SF0">
    <property type="entry name" value="THIOL:DISULFIDE INTERCHANGE PROTEIN DSBD"/>
    <property type="match status" value="1"/>
</dbReference>
<evidence type="ECO:0000313" key="11">
    <source>
        <dbReference type="Proteomes" id="UP000243096"/>
    </source>
</evidence>
<dbReference type="InterPro" id="IPR028250">
    <property type="entry name" value="DsbDN"/>
</dbReference>
<organism evidence="10 11">
    <name type="scientific">Mycetohabitans endofungorum</name>
    <dbReference type="NCBI Taxonomy" id="417203"/>
    <lineage>
        <taxon>Bacteria</taxon>
        <taxon>Pseudomonadati</taxon>
        <taxon>Pseudomonadota</taxon>
        <taxon>Betaproteobacteria</taxon>
        <taxon>Burkholderiales</taxon>
        <taxon>Burkholderiaceae</taxon>
        <taxon>Mycetohabitans</taxon>
    </lineage>
</organism>
<dbReference type="Gene3D" id="3.40.30.10">
    <property type="entry name" value="Glutaredoxin"/>
    <property type="match status" value="1"/>
</dbReference>
<reference evidence="10 11" key="1">
    <citation type="submission" date="2018-01" db="EMBL/GenBank/DDBJ databases">
        <title>Genomic Encyclopedia of Type Strains, Phase III (KMG-III): the genomes of soil and plant-associated and newly described type strains.</title>
        <authorList>
            <person name="Whitman W."/>
        </authorList>
    </citation>
    <scope>NUCLEOTIDE SEQUENCE [LARGE SCALE GENOMIC DNA]</scope>
    <source>
        <strain evidence="10 11">HKI456</strain>
    </source>
</reference>
<feature type="transmembrane region" description="Helical" evidence="8">
    <location>
        <begin position="275"/>
        <end position="294"/>
    </location>
</feature>
<dbReference type="PROSITE" id="PS51257">
    <property type="entry name" value="PROKAR_LIPOPROTEIN"/>
    <property type="match status" value="1"/>
</dbReference>
<evidence type="ECO:0000256" key="2">
    <source>
        <dbReference type="ARBA" id="ARBA00022475"/>
    </source>
</evidence>
<name>A0A2P5K9B8_9BURK</name>
<keyword evidence="6 8" id="KW-0472">Membrane</keyword>
<dbReference type="GO" id="GO:0015035">
    <property type="term" value="F:protein-disulfide reductase activity"/>
    <property type="evidence" value="ECO:0007669"/>
    <property type="project" value="TreeGrafter"/>
</dbReference>
<dbReference type="InterPro" id="IPR017937">
    <property type="entry name" value="Thioredoxin_CS"/>
</dbReference>
<keyword evidence="5 8" id="KW-1133">Transmembrane helix</keyword>
<dbReference type="Pfam" id="PF02683">
    <property type="entry name" value="DsbD_TM"/>
    <property type="match status" value="1"/>
</dbReference>
<dbReference type="Pfam" id="PF11412">
    <property type="entry name" value="DsbD_N"/>
    <property type="match status" value="1"/>
</dbReference>
<dbReference type="InterPro" id="IPR013766">
    <property type="entry name" value="Thioredoxin_domain"/>
</dbReference>
<dbReference type="InterPro" id="IPR036929">
    <property type="entry name" value="DsbDN_sf"/>
</dbReference>
<evidence type="ECO:0000256" key="1">
    <source>
        <dbReference type="ARBA" id="ARBA00004651"/>
    </source>
</evidence>
<dbReference type="EMBL" id="PRDW01000009">
    <property type="protein sequence ID" value="PPB83293.1"/>
    <property type="molecule type" value="Genomic_DNA"/>
</dbReference>
<keyword evidence="4" id="KW-0201">Cytochrome c-type biogenesis</keyword>
<dbReference type="OrthoDB" id="9811036at2"/>
<dbReference type="InterPro" id="IPR036249">
    <property type="entry name" value="Thioredoxin-like_sf"/>
</dbReference>
<keyword evidence="7" id="KW-0676">Redox-active center</keyword>
<evidence type="ECO:0000256" key="8">
    <source>
        <dbReference type="SAM" id="Phobius"/>
    </source>
</evidence>
<evidence type="ECO:0000259" key="9">
    <source>
        <dbReference type="PROSITE" id="PS51352"/>
    </source>
</evidence>
<feature type="transmembrane region" description="Helical" evidence="8">
    <location>
        <begin position="194"/>
        <end position="227"/>
    </location>
</feature>
<dbReference type="GO" id="GO:0045454">
    <property type="term" value="P:cell redox homeostasis"/>
    <property type="evidence" value="ECO:0007669"/>
    <property type="project" value="TreeGrafter"/>
</dbReference>
<keyword evidence="11" id="KW-1185">Reference proteome</keyword>
<dbReference type="CDD" id="cd02953">
    <property type="entry name" value="DsbDgamma"/>
    <property type="match status" value="1"/>
</dbReference>
<evidence type="ECO:0000256" key="4">
    <source>
        <dbReference type="ARBA" id="ARBA00022748"/>
    </source>
</evidence>
<dbReference type="InterPro" id="IPR003834">
    <property type="entry name" value="Cyt_c_assmbl_TM_dom"/>
</dbReference>
<evidence type="ECO:0000256" key="7">
    <source>
        <dbReference type="ARBA" id="ARBA00023284"/>
    </source>
</evidence>
<dbReference type="SUPFAM" id="SSF52833">
    <property type="entry name" value="Thioredoxin-like"/>
    <property type="match status" value="1"/>
</dbReference>
<gene>
    <name evidence="10" type="ORF">B0O95_109120</name>
</gene>
<dbReference type="PROSITE" id="PS00194">
    <property type="entry name" value="THIOREDOXIN_1"/>
    <property type="match status" value="1"/>
</dbReference>
<feature type="transmembrane region" description="Helical" evidence="8">
    <location>
        <begin position="419"/>
        <end position="437"/>
    </location>
</feature>
<dbReference type="GO" id="GO:0017004">
    <property type="term" value="P:cytochrome complex assembly"/>
    <property type="evidence" value="ECO:0007669"/>
    <property type="project" value="UniProtKB-KW"/>
</dbReference>
<comment type="caution">
    <text evidence="10">The sequence shown here is derived from an EMBL/GenBank/DDBJ whole genome shotgun (WGS) entry which is preliminary data.</text>
</comment>
<dbReference type="InterPro" id="IPR035671">
    <property type="entry name" value="DsbD_gamma"/>
</dbReference>
<dbReference type="GO" id="GO:0005886">
    <property type="term" value="C:plasma membrane"/>
    <property type="evidence" value="ECO:0007669"/>
    <property type="project" value="UniProtKB-SubCell"/>
</dbReference>
<feature type="transmembrane region" description="Helical" evidence="8">
    <location>
        <begin position="239"/>
        <end position="263"/>
    </location>
</feature>
<dbReference type="PROSITE" id="PS51352">
    <property type="entry name" value="THIOREDOXIN_2"/>
    <property type="match status" value="1"/>
</dbReference>
<feature type="transmembrane region" description="Helical" evidence="8">
    <location>
        <begin position="315"/>
        <end position="348"/>
    </location>
</feature>
<dbReference type="SUPFAM" id="SSF74863">
    <property type="entry name" value="Thiol:disulfide interchange protein DsbD, N-terminal domain (DsbD-alpha)"/>
    <property type="match status" value="1"/>
</dbReference>
<dbReference type="PANTHER" id="PTHR32234">
    <property type="entry name" value="THIOL:DISULFIDE INTERCHANGE PROTEIN DSBD"/>
    <property type="match status" value="1"/>
</dbReference>
<dbReference type="Pfam" id="PF13098">
    <property type="entry name" value="Thioredoxin_2"/>
    <property type="match status" value="1"/>
</dbReference>
<feature type="domain" description="Thioredoxin" evidence="9">
    <location>
        <begin position="493"/>
        <end position="614"/>
    </location>
</feature>
<keyword evidence="3 8" id="KW-0812">Transmembrane</keyword>
<evidence type="ECO:0000313" key="10">
    <source>
        <dbReference type="EMBL" id="PPB83293.1"/>
    </source>
</evidence>
<dbReference type="NCBIfam" id="NF001419">
    <property type="entry name" value="PRK00293.1"/>
    <property type="match status" value="1"/>
</dbReference>
<evidence type="ECO:0000256" key="6">
    <source>
        <dbReference type="ARBA" id="ARBA00023136"/>
    </source>
</evidence>
<dbReference type="Gene3D" id="2.60.40.1250">
    <property type="entry name" value="Thiol:disulfide interchange protein DsbD, N-terminal domain"/>
    <property type="match status" value="1"/>
</dbReference>
<accession>A0A2P5K9B8</accession>
<keyword evidence="2" id="KW-1003">Cell membrane</keyword>
<proteinExistence type="predicted"/>
<feature type="transmembrane region" description="Helical" evidence="8">
    <location>
        <begin position="449"/>
        <end position="470"/>
    </location>
</feature>
<sequence>MFNPSFKRSAAASWLTGIVLIIVVLWAALACRAAWASDDFLDPQDAFQFSSVEKPGTVELHFRIADGYYLYRERFAFAVKSGDAALGTPQLPPGKVKFDQTFNQDVETYRGNLVVTVPITRAGGAFDLVVTSQGCADQGICYPPAEHVVHLSGPAVKAGVAGVTATRDGNARSGPLIERFFSADDAQAVLQQDGLFAVLAFFFAGGIVLSLFPCSLPMIPILSSIIVGQGVHVTRARGFTLSVAYVFGMALVYALLGVAAAAIGQSLGAWLQNRWVLGVFAVLIAGMGGLLLAGRDIQLPQGLQDRANALSQRQAGGRFAAVFIMGALSAVVVGACMTAPLAAILLFIAHTGNIGVGAASLFVMGLGNGVPLLVVGIGAGALLPRAGRWMDAVKRIFGMMLLAVALWLVTPVLPGTITMSLAALWLMFTAALLRLFDRSAGTVSIAVRLSKGLAAALAVWAVALLIGAAAGSSDPLRPLAVFAGARTEPGTAATIAATVPAFAPVTSTTQLDQVLGAARRPVMLDFYADWCTSCKEMEQFTFRDERVRTRLASMDLLRADVTANHANDQALLRRFRLFGPPGIVFFDAQGRELARVVGYQSPELFLKSLDRLIGTSSPVAG</sequence>
<feature type="transmembrane region" description="Helical" evidence="8">
    <location>
        <begin position="354"/>
        <end position="383"/>
    </location>
</feature>
<evidence type="ECO:0000256" key="5">
    <source>
        <dbReference type="ARBA" id="ARBA00022989"/>
    </source>
</evidence>
<comment type="subcellular location">
    <subcellularLocation>
        <location evidence="1">Cell membrane</location>
        <topology evidence="1">Multi-pass membrane protein</topology>
    </subcellularLocation>
</comment>
<dbReference type="InterPro" id="IPR012336">
    <property type="entry name" value="Thioredoxin-like_fold"/>
</dbReference>
<dbReference type="AlphaFoldDB" id="A0A2P5K9B8"/>
<protein>
    <submittedName>
        <fullName evidence="10">Thiol:disulfide interchange protein DsbD</fullName>
    </submittedName>
</protein>
<evidence type="ECO:0000256" key="3">
    <source>
        <dbReference type="ARBA" id="ARBA00022692"/>
    </source>
</evidence>
<dbReference type="Proteomes" id="UP000243096">
    <property type="component" value="Unassembled WGS sequence"/>
</dbReference>
<dbReference type="RefSeq" id="WP_104077822.1">
    <property type="nucleotide sequence ID" value="NZ_CP062178.1"/>
</dbReference>